<dbReference type="PaxDb" id="665571-STHERM_c20910"/>
<dbReference type="InterPro" id="IPR015422">
    <property type="entry name" value="PyrdxlP-dep_Trfase_small"/>
</dbReference>
<dbReference type="SUPFAM" id="SSF53383">
    <property type="entry name" value="PLP-dependent transferases"/>
    <property type="match status" value="1"/>
</dbReference>
<dbReference type="KEGG" id="sta:STHERM_c20910"/>
<reference evidence="5 6" key="2">
    <citation type="journal article" date="2010" name="J. Bacteriol.">
        <title>Genome sequence of the polysaccharide-degrading, thermophilic anaerobe Spirochaeta thermophila DSM 6192.</title>
        <authorList>
            <person name="Angelov A."/>
            <person name="Liebl S."/>
            <person name="Ballschmiter M."/>
            <person name="Bomeke M."/>
            <person name="Lehmann R."/>
            <person name="Liesegang H."/>
            <person name="Daniel R."/>
            <person name="Liebl W."/>
        </authorList>
    </citation>
    <scope>NUCLEOTIDE SEQUENCE [LARGE SCALE GENOMIC DNA]</scope>
    <source>
        <strain evidence="6">ATCC 49972 / DSM 6192 / RI 19.B1</strain>
    </source>
</reference>
<evidence type="ECO:0000259" key="4">
    <source>
        <dbReference type="Pfam" id="PF01212"/>
    </source>
</evidence>
<dbReference type="PANTHER" id="PTHR48097:SF5">
    <property type="entry name" value="LOW SPECIFICITY L-THREONINE ALDOLASE"/>
    <property type="match status" value="1"/>
</dbReference>
<evidence type="ECO:0000313" key="6">
    <source>
        <dbReference type="Proteomes" id="UP000001296"/>
    </source>
</evidence>
<accession>E0RQW6</accession>
<dbReference type="InterPro" id="IPR015424">
    <property type="entry name" value="PyrdxlP-dep_Trfase"/>
</dbReference>
<dbReference type="Pfam" id="PF01212">
    <property type="entry name" value="Beta_elim_lyase"/>
    <property type="match status" value="1"/>
</dbReference>
<gene>
    <name evidence="5" type="ordered locus">STHERM_c20910</name>
</gene>
<dbReference type="GO" id="GO:0006520">
    <property type="term" value="P:amino acid metabolic process"/>
    <property type="evidence" value="ECO:0007669"/>
    <property type="project" value="InterPro"/>
</dbReference>
<dbReference type="InterPro" id="IPR015421">
    <property type="entry name" value="PyrdxlP-dep_Trfase_major"/>
</dbReference>
<evidence type="ECO:0000256" key="2">
    <source>
        <dbReference type="ARBA" id="ARBA00006966"/>
    </source>
</evidence>
<organism evidence="5 6">
    <name type="scientific">Winmispira thermophila (strain ATCC 49972 / DSM 6192 / RI 19.B1)</name>
    <name type="common">Spirochaeta thermophila</name>
    <dbReference type="NCBI Taxonomy" id="665571"/>
    <lineage>
        <taxon>Bacteria</taxon>
        <taxon>Pseudomonadati</taxon>
        <taxon>Spirochaetota</taxon>
        <taxon>Spirochaetia</taxon>
        <taxon>Winmispirales</taxon>
        <taxon>Winmispiraceae</taxon>
        <taxon>Winmispira</taxon>
    </lineage>
</organism>
<evidence type="ECO:0000313" key="5">
    <source>
        <dbReference type="EMBL" id="ADN03022.1"/>
    </source>
</evidence>
<proteinExistence type="inferred from homology"/>
<dbReference type="eggNOG" id="COG2008">
    <property type="taxonomic scope" value="Bacteria"/>
</dbReference>
<dbReference type="PANTHER" id="PTHR48097">
    <property type="entry name" value="L-THREONINE ALDOLASE-RELATED"/>
    <property type="match status" value="1"/>
</dbReference>
<name>E0RQW6_WINT6</name>
<comment type="similarity">
    <text evidence="2">Belongs to the threonine aldolase family.</text>
</comment>
<keyword evidence="3" id="KW-0663">Pyridoxal phosphate</keyword>
<dbReference type="EMBL" id="CP001698">
    <property type="protein sequence ID" value="ADN03022.1"/>
    <property type="molecule type" value="Genomic_DNA"/>
</dbReference>
<reference key="1">
    <citation type="submission" date="2009-08" db="EMBL/GenBank/DDBJ databases">
        <title>The genome sequence of Spirochaeta thermophila DSM6192.</title>
        <authorList>
            <person name="Angelov A."/>
            <person name="Mientus M."/>
            <person name="Wittenberg S."/>
            <person name="Lehmann R."/>
            <person name="Liesegang H."/>
            <person name="Daniel R."/>
            <person name="Liebl W."/>
        </authorList>
    </citation>
    <scope>NUCLEOTIDE SEQUENCE</scope>
    <source>
        <strain>DSM 6192</strain>
    </source>
</reference>
<dbReference type="AlphaFoldDB" id="E0RQW6"/>
<dbReference type="GO" id="GO:0016829">
    <property type="term" value="F:lyase activity"/>
    <property type="evidence" value="ECO:0007669"/>
    <property type="project" value="InterPro"/>
</dbReference>
<dbReference type="Proteomes" id="UP000001296">
    <property type="component" value="Chromosome"/>
</dbReference>
<protein>
    <recommendedName>
        <fullName evidence="4">Aromatic amino acid beta-eliminating lyase/threonine aldolase domain-containing protein</fullName>
    </recommendedName>
</protein>
<feature type="domain" description="Aromatic amino acid beta-eliminating lyase/threonine aldolase" evidence="4">
    <location>
        <begin position="40"/>
        <end position="320"/>
    </location>
</feature>
<sequence>MSISSFLWVIPRWHRPRKPLSILEGLSITIYTPGMKSSLFASDNTAPVHPRIVEALLAANEGPALAYGEDPLSARARSLLREQTGARHVFFLHTGTAANVVGMAPFLRPYHAVITSHIAHLNTHECGALQRATGARILPVVTPDGKLTPEHVEPFLHASGNPHESQPAIVSITQPTERGTLYFPHEIRALADLTHRHGLLLHVDGARLPQAAAALGLSLRALTAECGVDILSLGGAKCGLMYGEAVLLWVDTKEMPFHLKQTMQLAPKMRFIAAQFLALYEDDLWLGLARTANTRAQHLARELAALGITIAYPVETNAVFPRLPAPVARRLLAHYTFYQWEDDIHRLMTSYATREEDIETFVRELRSILEAV</sequence>
<dbReference type="Gene3D" id="3.40.640.10">
    <property type="entry name" value="Type I PLP-dependent aspartate aminotransferase-like (Major domain)"/>
    <property type="match status" value="1"/>
</dbReference>
<evidence type="ECO:0000256" key="3">
    <source>
        <dbReference type="ARBA" id="ARBA00022898"/>
    </source>
</evidence>
<dbReference type="HOGENOM" id="CLU_049619_0_0_12"/>
<comment type="cofactor">
    <cofactor evidence="1">
        <name>pyridoxal 5'-phosphate</name>
        <dbReference type="ChEBI" id="CHEBI:597326"/>
    </cofactor>
</comment>
<evidence type="ECO:0000256" key="1">
    <source>
        <dbReference type="ARBA" id="ARBA00001933"/>
    </source>
</evidence>
<dbReference type="Gene3D" id="3.90.1150.10">
    <property type="entry name" value="Aspartate Aminotransferase, domain 1"/>
    <property type="match status" value="1"/>
</dbReference>
<dbReference type="InterPro" id="IPR001597">
    <property type="entry name" value="ArAA_b-elim_lyase/Thr_aldolase"/>
</dbReference>